<dbReference type="PROSITE" id="PS50940">
    <property type="entry name" value="CHIT_BIND_II"/>
    <property type="match status" value="1"/>
</dbReference>
<dbReference type="InterPro" id="IPR036508">
    <property type="entry name" value="Chitin-bd_dom_sf"/>
</dbReference>
<protein>
    <recommendedName>
        <fullName evidence="7">Chitin-binding type-2 domain-containing protein</fullName>
    </recommendedName>
</protein>
<evidence type="ECO:0000313" key="9">
    <source>
        <dbReference type="Proteomes" id="UP001292094"/>
    </source>
</evidence>
<evidence type="ECO:0000256" key="4">
    <source>
        <dbReference type="ARBA" id="ARBA00023157"/>
    </source>
</evidence>
<dbReference type="InterPro" id="IPR051940">
    <property type="entry name" value="Chitin_bind-dev_reg"/>
</dbReference>
<evidence type="ECO:0000313" key="8">
    <source>
        <dbReference type="EMBL" id="KAK4292272.1"/>
    </source>
</evidence>
<accession>A0AAE1NN79</accession>
<evidence type="ECO:0000259" key="7">
    <source>
        <dbReference type="PROSITE" id="PS50940"/>
    </source>
</evidence>
<dbReference type="SMART" id="SM00494">
    <property type="entry name" value="ChtBD2"/>
    <property type="match status" value="1"/>
</dbReference>
<reference evidence="8" key="1">
    <citation type="submission" date="2023-11" db="EMBL/GenBank/DDBJ databases">
        <title>Genome assemblies of two species of porcelain crab, Petrolisthes cinctipes and Petrolisthes manimaculis (Anomura: Porcellanidae).</title>
        <authorList>
            <person name="Angst P."/>
        </authorList>
    </citation>
    <scope>NUCLEOTIDE SEQUENCE</scope>
    <source>
        <strain evidence="8">PB745_02</strain>
        <tissue evidence="8">Gill</tissue>
    </source>
</reference>
<keyword evidence="4" id="KW-1015">Disulfide bond</keyword>
<name>A0AAE1NN79_9EUCA</name>
<organism evidence="8 9">
    <name type="scientific">Petrolisthes manimaculis</name>
    <dbReference type="NCBI Taxonomy" id="1843537"/>
    <lineage>
        <taxon>Eukaryota</taxon>
        <taxon>Metazoa</taxon>
        <taxon>Ecdysozoa</taxon>
        <taxon>Arthropoda</taxon>
        <taxon>Crustacea</taxon>
        <taxon>Multicrustacea</taxon>
        <taxon>Malacostraca</taxon>
        <taxon>Eumalacostraca</taxon>
        <taxon>Eucarida</taxon>
        <taxon>Decapoda</taxon>
        <taxon>Pleocyemata</taxon>
        <taxon>Anomura</taxon>
        <taxon>Galatheoidea</taxon>
        <taxon>Porcellanidae</taxon>
        <taxon>Petrolisthes</taxon>
    </lineage>
</organism>
<evidence type="ECO:0000256" key="1">
    <source>
        <dbReference type="ARBA" id="ARBA00022669"/>
    </source>
</evidence>
<proteinExistence type="predicted"/>
<evidence type="ECO:0000256" key="5">
    <source>
        <dbReference type="ARBA" id="ARBA00023180"/>
    </source>
</evidence>
<dbReference type="AlphaFoldDB" id="A0AAE1NN79"/>
<gene>
    <name evidence="8" type="ORF">Pmani_034947</name>
</gene>
<dbReference type="PANTHER" id="PTHR23301">
    <property type="entry name" value="CHITIN BINDING PERITROPHIN-A"/>
    <property type="match status" value="1"/>
</dbReference>
<keyword evidence="9" id="KW-1185">Reference proteome</keyword>
<evidence type="ECO:0000256" key="2">
    <source>
        <dbReference type="ARBA" id="ARBA00022729"/>
    </source>
</evidence>
<feature type="compositionally biased region" description="Basic and acidic residues" evidence="6">
    <location>
        <begin position="53"/>
        <end position="76"/>
    </location>
</feature>
<evidence type="ECO:0000256" key="3">
    <source>
        <dbReference type="ARBA" id="ARBA00022737"/>
    </source>
</evidence>
<dbReference type="InterPro" id="IPR002557">
    <property type="entry name" value="Chitin-bd_dom"/>
</dbReference>
<keyword evidence="2" id="KW-0732">Signal</keyword>
<evidence type="ECO:0000256" key="6">
    <source>
        <dbReference type="SAM" id="MobiDB-lite"/>
    </source>
</evidence>
<dbReference type="SUPFAM" id="SSF57625">
    <property type="entry name" value="Invertebrate chitin-binding proteins"/>
    <property type="match status" value="1"/>
</dbReference>
<keyword evidence="3" id="KW-0677">Repeat</keyword>
<dbReference type="GO" id="GO:0005576">
    <property type="term" value="C:extracellular region"/>
    <property type="evidence" value="ECO:0007669"/>
    <property type="project" value="InterPro"/>
</dbReference>
<dbReference type="Gene3D" id="2.170.140.10">
    <property type="entry name" value="Chitin binding domain"/>
    <property type="match status" value="1"/>
</dbReference>
<comment type="caution">
    <text evidence="8">The sequence shown here is derived from an EMBL/GenBank/DDBJ whole genome shotgun (WGS) entry which is preliminary data.</text>
</comment>
<feature type="domain" description="Chitin-binding type-2" evidence="7">
    <location>
        <begin position="133"/>
        <end position="192"/>
    </location>
</feature>
<sequence length="196" mass="22041">MWRLAVPLANTPTVSLAARVNNDKAIIKPKEKVRYNMYVECTCRLAPPPPVDIQHKGRSPDEERPNQSNQARRDIGPPRYSKWLTVSLSSVSQPSRLLLNTHITTMRFLAAVVLVCVAGVLYSQEVPCSEDLSNLCPPIENGTVIYFPVEENCTQYCQCSDGTAWLFTCPGDTVWDTVNHICNWYWDVDCGSRPNP</sequence>
<dbReference type="Proteomes" id="UP001292094">
    <property type="component" value="Unassembled WGS sequence"/>
</dbReference>
<dbReference type="PANTHER" id="PTHR23301:SF0">
    <property type="entry name" value="CHITIN-BINDING TYPE-2 DOMAIN-CONTAINING PROTEIN-RELATED"/>
    <property type="match status" value="1"/>
</dbReference>
<dbReference type="Pfam" id="PF01607">
    <property type="entry name" value="CBM_14"/>
    <property type="match status" value="1"/>
</dbReference>
<keyword evidence="1" id="KW-0147">Chitin-binding</keyword>
<dbReference type="EMBL" id="JAWZYT010004883">
    <property type="protein sequence ID" value="KAK4292272.1"/>
    <property type="molecule type" value="Genomic_DNA"/>
</dbReference>
<keyword evidence="5" id="KW-0325">Glycoprotein</keyword>
<dbReference type="GO" id="GO:0008061">
    <property type="term" value="F:chitin binding"/>
    <property type="evidence" value="ECO:0007669"/>
    <property type="project" value="UniProtKB-KW"/>
</dbReference>
<feature type="region of interest" description="Disordered" evidence="6">
    <location>
        <begin position="49"/>
        <end position="77"/>
    </location>
</feature>